<evidence type="ECO:0000313" key="2">
    <source>
        <dbReference type="Proteomes" id="UP001319180"/>
    </source>
</evidence>
<evidence type="ECO:0000313" key="1">
    <source>
        <dbReference type="EMBL" id="MBT1688064.1"/>
    </source>
</evidence>
<dbReference type="RefSeq" id="WP_254091292.1">
    <property type="nucleotide sequence ID" value="NZ_JAHESC010000022.1"/>
</dbReference>
<accession>A0AAP2DA41</accession>
<keyword evidence="2" id="KW-1185">Reference proteome</keyword>
<comment type="caution">
    <text evidence="1">The sequence shown here is derived from an EMBL/GenBank/DDBJ whole genome shotgun (WGS) entry which is preliminary data.</text>
</comment>
<reference evidence="1 2" key="1">
    <citation type="submission" date="2021-05" db="EMBL/GenBank/DDBJ databases">
        <title>A Polyphasic approach of four new species of the genus Ohtaekwangia: Ohtaekwangia histidinii sp. nov., Ohtaekwangia cretensis sp. nov., Ohtaekwangia indiensis sp. nov., Ohtaekwangia reichenbachii sp. nov. from diverse environment.</title>
        <authorList>
            <person name="Octaviana S."/>
        </authorList>
    </citation>
    <scope>NUCLEOTIDE SEQUENCE [LARGE SCALE GENOMIC DNA]</scope>
    <source>
        <strain evidence="1 2">PWU37</strain>
    </source>
</reference>
<dbReference type="Proteomes" id="UP001319180">
    <property type="component" value="Unassembled WGS sequence"/>
</dbReference>
<evidence type="ECO:0008006" key="3">
    <source>
        <dbReference type="Google" id="ProtNLM"/>
    </source>
</evidence>
<dbReference type="EMBL" id="JAHESC010000022">
    <property type="protein sequence ID" value="MBT1688064.1"/>
    <property type="molecule type" value="Genomic_DNA"/>
</dbReference>
<sequence>MKTFISIILVILAIPLYAQEDDLPGESSPTVRERIHAARVAYITDQLALTPTEAEKFWPIYREFTDKRKALLKDLRYARRHPDPGKTADQNEKDLVALGLEVKQKEVDLERQYSGQLLNVIPAQKLRMLPEVERKFRLLILKQIQERRRGREKN</sequence>
<organism evidence="1 2">
    <name type="scientific">Dawidia soli</name>
    <dbReference type="NCBI Taxonomy" id="2782352"/>
    <lineage>
        <taxon>Bacteria</taxon>
        <taxon>Pseudomonadati</taxon>
        <taxon>Bacteroidota</taxon>
        <taxon>Cytophagia</taxon>
        <taxon>Cytophagales</taxon>
        <taxon>Chryseotaleaceae</taxon>
        <taxon>Dawidia</taxon>
    </lineage>
</organism>
<proteinExistence type="predicted"/>
<protein>
    <recommendedName>
        <fullName evidence="3">Sensor of ECF-type sigma factor</fullName>
    </recommendedName>
</protein>
<gene>
    <name evidence="1" type="ORF">KK078_15955</name>
</gene>
<dbReference type="AlphaFoldDB" id="A0AAP2DA41"/>
<name>A0AAP2DA41_9BACT</name>